<protein>
    <submittedName>
        <fullName evidence="1">Uncharacterized protein</fullName>
    </submittedName>
</protein>
<dbReference type="EMBL" id="CP112998">
    <property type="protein sequence ID" value="WAC12396.1"/>
    <property type="molecule type" value="Genomic_DNA"/>
</dbReference>
<dbReference type="RefSeq" id="WP_267609938.1">
    <property type="nucleotide sequence ID" value="NZ_CP112998.1"/>
</dbReference>
<proteinExistence type="predicted"/>
<reference evidence="1" key="1">
    <citation type="submission" date="2022-11" db="EMBL/GenBank/DDBJ databases">
        <title>Dyadobacter pollutisoli sp. nov., isolated from plastic dumped soil.</title>
        <authorList>
            <person name="Kim J.M."/>
            <person name="Kim K.R."/>
            <person name="Lee J.K."/>
            <person name="Hao L."/>
            <person name="Jeon C.O."/>
        </authorList>
    </citation>
    <scope>NUCLEOTIDE SEQUENCE</scope>
    <source>
        <strain evidence="1">U1</strain>
    </source>
</reference>
<keyword evidence="2" id="KW-1185">Reference proteome</keyword>
<gene>
    <name evidence="1" type="ORF">ON006_00245</name>
</gene>
<evidence type="ECO:0000313" key="2">
    <source>
        <dbReference type="Proteomes" id="UP001164653"/>
    </source>
</evidence>
<dbReference type="Proteomes" id="UP001164653">
    <property type="component" value="Chromosome"/>
</dbReference>
<name>A0A9E8NCD9_9BACT</name>
<dbReference type="KEGG" id="dpf:ON006_00245"/>
<sequence>MKTTDLYDKTIANPPATKSTVESAVKSGINLQHDTDRRLILEKIRNLLVWASEQ</sequence>
<organism evidence="1 2">
    <name type="scientific">Dyadobacter pollutisoli</name>
    <dbReference type="NCBI Taxonomy" id="2910158"/>
    <lineage>
        <taxon>Bacteria</taxon>
        <taxon>Pseudomonadati</taxon>
        <taxon>Bacteroidota</taxon>
        <taxon>Cytophagia</taxon>
        <taxon>Cytophagales</taxon>
        <taxon>Spirosomataceae</taxon>
        <taxon>Dyadobacter</taxon>
    </lineage>
</organism>
<dbReference type="AlphaFoldDB" id="A0A9E8NCD9"/>
<accession>A0A9E8NCD9</accession>
<evidence type="ECO:0000313" key="1">
    <source>
        <dbReference type="EMBL" id="WAC12396.1"/>
    </source>
</evidence>